<organism evidence="2">
    <name type="scientific">Caenorhabditis remanei</name>
    <name type="common">Caenorhabditis vulgaris</name>
    <dbReference type="NCBI Taxonomy" id="31234"/>
    <lineage>
        <taxon>Eukaryota</taxon>
        <taxon>Metazoa</taxon>
        <taxon>Ecdysozoa</taxon>
        <taxon>Nematoda</taxon>
        <taxon>Chromadorea</taxon>
        <taxon>Rhabditida</taxon>
        <taxon>Rhabditina</taxon>
        <taxon>Rhabditomorpha</taxon>
        <taxon>Rhabditoidea</taxon>
        <taxon>Rhabditidae</taxon>
        <taxon>Peloderinae</taxon>
        <taxon>Caenorhabditis</taxon>
    </lineage>
</organism>
<accession>E3M938</accession>
<sequence>MSSTWSGRGLPCRKIFKLSTIVTAVEASKWTSSRFYDDSKNLFRFVFKAVSLDNGLHLNNIYPFQIAKRDVFFAGYSAQDSSNVGFVPYGDRFYKPIVDFVVAGFRQPRDVNTLTSLHCAARESMTNLLDRFRKEYKEKMETTAKEVAGSLKDHLFPWLRTVRIMNFWTSPTPLRLMLSSPA</sequence>
<keyword evidence="2" id="KW-1185">Reference proteome</keyword>
<protein>
    <submittedName>
        <fullName evidence="1">Uncharacterized protein</fullName>
    </submittedName>
</protein>
<evidence type="ECO:0000313" key="2">
    <source>
        <dbReference type="Proteomes" id="UP000008281"/>
    </source>
</evidence>
<proteinExistence type="predicted"/>
<evidence type="ECO:0000313" key="1">
    <source>
        <dbReference type="EMBL" id="EFO96201.1"/>
    </source>
</evidence>
<dbReference type="InParanoid" id="E3M938"/>
<dbReference type="OrthoDB" id="5877418at2759"/>
<reference evidence="1" key="1">
    <citation type="submission" date="2007-07" db="EMBL/GenBank/DDBJ databases">
        <title>PCAP assembly of the Caenorhabditis remanei genome.</title>
        <authorList>
            <consortium name="The Caenorhabditis remanei Sequencing Consortium"/>
            <person name="Wilson R.K."/>
        </authorList>
    </citation>
    <scope>NUCLEOTIDE SEQUENCE [LARGE SCALE GENOMIC DNA]</scope>
    <source>
        <strain evidence="1">PB4641</strain>
    </source>
</reference>
<dbReference type="PANTHER" id="PTHR22921:SF27">
    <property type="entry name" value="C2H2-TYPE DOMAIN-CONTAINING PROTEIN-RELATED"/>
    <property type="match status" value="1"/>
</dbReference>
<name>E3M938_CAERE</name>
<dbReference type="EMBL" id="DS268430">
    <property type="protein sequence ID" value="EFO96201.1"/>
    <property type="molecule type" value="Genomic_DNA"/>
</dbReference>
<dbReference type="AlphaFoldDB" id="E3M938"/>
<dbReference type="PANTHER" id="PTHR22921">
    <property type="entry name" value="PROTEIN CBG20088-RELATED"/>
    <property type="match status" value="1"/>
</dbReference>
<dbReference type="HOGENOM" id="CLU_1483311_0_0_1"/>
<gene>
    <name evidence="1" type="ORF">CRE_14472</name>
</gene>
<dbReference type="Proteomes" id="UP000008281">
    <property type="component" value="Unassembled WGS sequence"/>
</dbReference>